<evidence type="ECO:0000313" key="1">
    <source>
        <dbReference type="EMBL" id="EEV18032.1"/>
    </source>
</evidence>
<dbReference type="EMBL" id="ACYG01000019">
    <property type="protein sequence ID" value="EEV18032.1"/>
    <property type="molecule type" value="Genomic_DNA"/>
</dbReference>
<reference evidence="1 2" key="1">
    <citation type="submission" date="2009-07" db="EMBL/GenBank/DDBJ databases">
        <authorList>
            <person name="Madupu R."/>
            <person name="Sebastian Y."/>
            <person name="Durkin A.S."/>
            <person name="Torralba M."/>
            <person name="Methe B."/>
            <person name="Sutton G.G."/>
            <person name="Strausberg R.L."/>
            <person name="Nelson K.E."/>
        </authorList>
    </citation>
    <scope>NUCLEOTIDE SEQUENCE [LARGE SCALE GENOMIC DNA]</scope>
    <source>
        <strain evidence="1 2">RM3268</strain>
    </source>
</reference>
<name>C8PFZ4_9BACT</name>
<organism evidence="1 2">
    <name type="scientific">Campylobacter gracilis RM3268</name>
    <dbReference type="NCBI Taxonomy" id="553220"/>
    <lineage>
        <taxon>Bacteria</taxon>
        <taxon>Pseudomonadati</taxon>
        <taxon>Campylobacterota</taxon>
        <taxon>Epsilonproteobacteria</taxon>
        <taxon>Campylobacterales</taxon>
        <taxon>Campylobacteraceae</taxon>
        <taxon>Campylobacter</taxon>
    </lineage>
</organism>
<comment type="caution">
    <text evidence="1">The sequence shown here is derived from an EMBL/GenBank/DDBJ whole genome shotgun (WGS) entry which is preliminary data.</text>
</comment>
<dbReference type="Proteomes" id="UP000005709">
    <property type="component" value="Unassembled WGS sequence"/>
</dbReference>
<accession>C8PFZ4</accession>
<sequence>MWQLARMRSRLFFGIAGRFKGSARQVQTARFIACVYGAPALRRIEI</sequence>
<proteinExistence type="predicted"/>
<keyword evidence="2" id="KW-1185">Reference proteome</keyword>
<gene>
    <name evidence="1" type="ORF">CAMGR0001_0787</name>
</gene>
<protein>
    <submittedName>
        <fullName evidence="1">Uncharacterized protein</fullName>
    </submittedName>
</protein>
<evidence type="ECO:0000313" key="2">
    <source>
        <dbReference type="Proteomes" id="UP000005709"/>
    </source>
</evidence>
<dbReference type="AlphaFoldDB" id="C8PFZ4"/>